<evidence type="ECO:0000313" key="1">
    <source>
        <dbReference type="EMBL" id="MDR6404481.1"/>
    </source>
</evidence>
<comment type="caution">
    <text evidence="1">The sequence shown here is derived from an EMBL/GenBank/DDBJ whole genome shotgun (WGS) entry which is preliminary data.</text>
</comment>
<dbReference type="EMBL" id="JAVDQS010000003">
    <property type="protein sequence ID" value="MDR6404481.1"/>
    <property type="molecule type" value="Genomic_DNA"/>
</dbReference>
<sequence>MKKALLIAVLATAIISLDSCKKNETKAEAKIDFTQSYEAAALALADAQKNYDEAVASKVPDRIEAATLELQTAQDKYIESKNMYVAKGGTVKSEYENYLQTSSQTLKNIIVSSGSKTIQTAGKVVNGAINTTGKIATGTVNTVNGVANDVVDGKLPGKVVSTAENVAQKTGLNEVTKTAESGVKSTVNTATTEVKKTSTEVKKTADQGISKVKEGINSIF</sequence>
<reference evidence="1 2" key="1">
    <citation type="submission" date="2023-07" db="EMBL/GenBank/DDBJ databases">
        <title>Sorghum-associated microbial communities from plants grown in Nebraska, USA.</title>
        <authorList>
            <person name="Schachtman D."/>
        </authorList>
    </citation>
    <scope>NUCLEOTIDE SEQUENCE [LARGE SCALE GENOMIC DNA]</scope>
    <source>
        <strain evidence="1 2">DS1709</strain>
    </source>
</reference>
<evidence type="ECO:0000313" key="2">
    <source>
        <dbReference type="Proteomes" id="UP001184853"/>
    </source>
</evidence>
<keyword evidence="2" id="KW-1185">Reference proteome</keyword>
<proteinExistence type="predicted"/>
<dbReference type="RefSeq" id="WP_062162361.1">
    <property type="nucleotide sequence ID" value="NZ_JAVDQS010000003.1"/>
</dbReference>
<evidence type="ECO:0008006" key="3">
    <source>
        <dbReference type="Google" id="ProtNLM"/>
    </source>
</evidence>
<accession>A0ABU1LCM8</accession>
<organism evidence="1 2">
    <name type="scientific">Chryseobacterium geocarposphaerae</name>
    <dbReference type="NCBI Taxonomy" id="1416776"/>
    <lineage>
        <taxon>Bacteria</taxon>
        <taxon>Pseudomonadati</taxon>
        <taxon>Bacteroidota</taxon>
        <taxon>Flavobacteriia</taxon>
        <taxon>Flavobacteriales</taxon>
        <taxon>Weeksellaceae</taxon>
        <taxon>Chryseobacterium group</taxon>
        <taxon>Chryseobacterium</taxon>
    </lineage>
</organism>
<protein>
    <recommendedName>
        <fullName evidence="3">Lipoprotein</fullName>
    </recommendedName>
</protein>
<name>A0ABU1LCM8_9FLAO</name>
<dbReference type="Proteomes" id="UP001184853">
    <property type="component" value="Unassembled WGS sequence"/>
</dbReference>
<gene>
    <name evidence="1" type="ORF">J2781_001401</name>
</gene>